<comment type="caution">
    <text evidence="6">The sequence shown here is derived from an EMBL/GenBank/DDBJ whole genome shotgun (WGS) entry which is preliminary data.</text>
</comment>
<protein>
    <submittedName>
        <fullName evidence="6">DUF4982 domain-containing protein</fullName>
    </submittedName>
</protein>
<dbReference type="GO" id="GO:0016798">
    <property type="term" value="F:hydrolase activity, acting on glycosyl bonds"/>
    <property type="evidence" value="ECO:0007669"/>
    <property type="project" value="UniProtKB-KW"/>
</dbReference>
<dbReference type="PANTHER" id="PTHR42732:SF1">
    <property type="entry name" value="BETA-MANNOSIDASE"/>
    <property type="match status" value="1"/>
</dbReference>
<evidence type="ECO:0000256" key="2">
    <source>
        <dbReference type="ARBA" id="ARBA00022801"/>
    </source>
</evidence>
<gene>
    <name evidence="6" type="ORF">IAA93_05505</name>
</gene>
<dbReference type="InterPro" id="IPR013783">
    <property type="entry name" value="Ig-like_fold"/>
</dbReference>
<dbReference type="InterPro" id="IPR032311">
    <property type="entry name" value="DUF4982"/>
</dbReference>
<dbReference type="Proteomes" id="UP000787625">
    <property type="component" value="Unassembled WGS sequence"/>
</dbReference>
<dbReference type="Pfam" id="PF18565">
    <property type="entry name" value="Glyco_hydro2_C5"/>
    <property type="match status" value="1"/>
</dbReference>
<dbReference type="AlphaFoldDB" id="A0A9D2UIW7"/>
<proteinExistence type="inferred from homology"/>
<evidence type="ECO:0000313" key="7">
    <source>
        <dbReference type="Proteomes" id="UP000787625"/>
    </source>
</evidence>
<feature type="non-terminal residue" evidence="6">
    <location>
        <position position="1"/>
    </location>
</feature>
<feature type="domain" description="Glycoside hydrolase family 2" evidence="5">
    <location>
        <begin position="42"/>
        <end position="143"/>
    </location>
</feature>
<feature type="domain" description="DUF4982" evidence="4">
    <location>
        <begin position="1"/>
        <end position="29"/>
    </location>
</feature>
<dbReference type="EMBL" id="DWUP01000116">
    <property type="protein sequence ID" value="HJD53161.1"/>
    <property type="molecule type" value="Genomic_DNA"/>
</dbReference>
<dbReference type="InterPro" id="IPR008964">
    <property type="entry name" value="Invasin/intimin_cell_adhesion"/>
</dbReference>
<dbReference type="SUPFAM" id="SSF49373">
    <property type="entry name" value="Invasin/intimin cell-adhesion fragments"/>
    <property type="match status" value="1"/>
</dbReference>
<keyword evidence="2" id="KW-0378">Hydrolase</keyword>
<accession>A0A9D2UIW7</accession>
<reference evidence="6" key="1">
    <citation type="journal article" date="2021" name="PeerJ">
        <title>Extensive microbial diversity within the chicken gut microbiome revealed by metagenomics and culture.</title>
        <authorList>
            <person name="Gilroy R."/>
            <person name="Ravi A."/>
            <person name="Getino M."/>
            <person name="Pursley I."/>
            <person name="Horton D.L."/>
            <person name="Alikhan N.F."/>
            <person name="Baker D."/>
            <person name="Gharbi K."/>
            <person name="Hall N."/>
            <person name="Watson M."/>
            <person name="Adriaenssens E.M."/>
            <person name="Foster-Nyarko E."/>
            <person name="Jarju S."/>
            <person name="Secka A."/>
            <person name="Antonio M."/>
            <person name="Oren A."/>
            <person name="Chaudhuri R.R."/>
            <person name="La Ragione R."/>
            <person name="Hildebrand F."/>
            <person name="Pallen M.J."/>
        </authorList>
    </citation>
    <scope>NUCLEOTIDE SEQUENCE</scope>
    <source>
        <strain evidence="6">MalCec1-1739</strain>
    </source>
</reference>
<evidence type="ECO:0000256" key="3">
    <source>
        <dbReference type="ARBA" id="ARBA00023295"/>
    </source>
</evidence>
<dbReference type="Gene3D" id="2.60.40.10">
    <property type="entry name" value="Immunoglobulins"/>
    <property type="match status" value="2"/>
</dbReference>
<sequence>RYRLMWMDTKYEPGTVKVVAYDKNGKAVAEAEMHTAGKPHHIELTADRTTIAADGRDLAFITVKVVDKDGNLCPNVQDLVKFKVKGEGTYRAGANGNPACLDLFHLPEMHLFNGMMTAIVQSTDESGEITLEASMKGVKKGKIVIATE</sequence>
<dbReference type="InterPro" id="IPR040605">
    <property type="entry name" value="Glyco_hydro2_dom5"/>
</dbReference>
<organism evidence="6 7">
    <name type="scientific">Candidatus Avibacteroides avistercoris</name>
    <dbReference type="NCBI Taxonomy" id="2840690"/>
    <lineage>
        <taxon>Bacteria</taxon>
        <taxon>Pseudomonadati</taxon>
        <taxon>Bacteroidota</taxon>
        <taxon>Bacteroidia</taxon>
        <taxon>Bacteroidales</taxon>
        <taxon>Bacteroidaceae</taxon>
        <taxon>Bacteroidaceae incertae sedis</taxon>
        <taxon>Candidatus Avibacteroides</taxon>
    </lineage>
</organism>
<evidence type="ECO:0000313" key="6">
    <source>
        <dbReference type="EMBL" id="HJD53161.1"/>
    </source>
</evidence>
<reference evidence="6" key="2">
    <citation type="submission" date="2021-04" db="EMBL/GenBank/DDBJ databases">
        <authorList>
            <person name="Gilroy R."/>
        </authorList>
    </citation>
    <scope>NUCLEOTIDE SEQUENCE</scope>
    <source>
        <strain evidence="6">MalCec1-1739</strain>
    </source>
</reference>
<comment type="similarity">
    <text evidence="1">Belongs to the glycosyl hydrolase 2 family.</text>
</comment>
<name>A0A9D2UIW7_9BACT</name>
<dbReference type="PANTHER" id="PTHR42732">
    <property type="entry name" value="BETA-GALACTOSIDASE"/>
    <property type="match status" value="1"/>
</dbReference>
<keyword evidence="3" id="KW-0326">Glycosidase</keyword>
<dbReference type="InterPro" id="IPR051913">
    <property type="entry name" value="GH2_Domain-Containing"/>
</dbReference>
<evidence type="ECO:0000259" key="5">
    <source>
        <dbReference type="Pfam" id="PF18565"/>
    </source>
</evidence>
<evidence type="ECO:0000256" key="1">
    <source>
        <dbReference type="ARBA" id="ARBA00007401"/>
    </source>
</evidence>
<dbReference type="Pfam" id="PF16355">
    <property type="entry name" value="DUF4982"/>
    <property type="match status" value="1"/>
</dbReference>
<evidence type="ECO:0000259" key="4">
    <source>
        <dbReference type="Pfam" id="PF16355"/>
    </source>
</evidence>